<reference evidence="2 6" key="1">
    <citation type="submission" date="2014-07" db="EMBL/GenBank/DDBJ databases">
        <title>Genome Sequence of Rhodococcus opacus Strain R7, a Biodegrader of Mono- and Polycyclic Aromatic Hydrocarbons.</title>
        <authorList>
            <person name="Di Gennaro P."/>
            <person name="Zampolli J."/>
            <person name="Presti I."/>
            <person name="Cappelletti M."/>
            <person name="D'Ursi P."/>
            <person name="Orro A."/>
            <person name="Mezzelani A."/>
            <person name="Milanesi L."/>
        </authorList>
    </citation>
    <scope>NUCLEOTIDE SEQUENCE [LARGE SCALE GENOMIC DNA]</scope>
    <source>
        <strain evidence="2 6">R7</strain>
    </source>
</reference>
<dbReference type="InterPro" id="IPR036866">
    <property type="entry name" value="RibonucZ/Hydroxyglut_hydro"/>
</dbReference>
<reference evidence="5" key="4">
    <citation type="submission" date="2023-07" db="EMBL/GenBank/DDBJ databases">
        <title>Genomic analysis of Rhodococcus opacus VOC-14 with glycol ethers degradation activity.</title>
        <authorList>
            <person name="Narkevich D.A."/>
            <person name="Hlushen A.M."/>
            <person name="Akhremchuk A.E."/>
            <person name="Sikolenko M.A."/>
            <person name="Valentovich L.N."/>
        </authorList>
    </citation>
    <scope>NUCLEOTIDE SEQUENCE</scope>
    <source>
        <strain evidence="5">VOC-14</strain>
    </source>
</reference>
<reference evidence="3 7" key="2">
    <citation type="submission" date="2014-07" db="EMBL/GenBank/DDBJ databases">
        <authorList>
            <person name="Zhang J.E."/>
            <person name="Yang H."/>
            <person name="Guo J."/>
            <person name="Deng Z."/>
            <person name="Luo H."/>
            <person name="Luo M."/>
            <person name="Zhao B."/>
        </authorList>
    </citation>
    <scope>NUCLEOTIDE SEQUENCE [LARGE SCALE GENOMIC DNA]</scope>
    <source>
        <strain evidence="3 7">1CP</strain>
    </source>
</reference>
<evidence type="ECO:0000313" key="3">
    <source>
        <dbReference type="EMBL" id="ANS25837.1"/>
    </source>
</evidence>
<dbReference type="Gene3D" id="3.60.15.10">
    <property type="entry name" value="Ribonuclease Z/Hydroxyacylglutathione hydrolase-like"/>
    <property type="match status" value="1"/>
</dbReference>
<dbReference type="EMBL" id="CP130953">
    <property type="protein sequence ID" value="WLF48527.1"/>
    <property type="molecule type" value="Genomic_DNA"/>
</dbReference>
<dbReference type="AlphaFoldDB" id="A0A076EKL7"/>
<dbReference type="EMBL" id="JAPWIS010000007">
    <property type="protein sequence ID" value="MCZ4585200.1"/>
    <property type="molecule type" value="Genomic_DNA"/>
</dbReference>
<reference evidence="4" key="3">
    <citation type="submission" date="2022-12" db="EMBL/GenBank/DDBJ databases">
        <authorList>
            <person name="Krivoruchko A.V."/>
            <person name="Elkin A."/>
        </authorList>
    </citation>
    <scope>NUCLEOTIDE SEQUENCE</scope>
    <source>
        <strain evidence="4">IEGM 249</strain>
    </source>
</reference>
<gene>
    <name evidence="2" type="ORF">EP51_17160</name>
    <name evidence="4" type="ORF">O4328_16080</name>
    <name evidence="5" type="ORF">Q5707_05875</name>
    <name evidence="3" type="ORF">R1CP_05515</name>
</gene>
<dbReference type="PANTHER" id="PTHR43546">
    <property type="entry name" value="UPF0173 METAL-DEPENDENT HYDROLASE MJ1163-RELATED"/>
    <property type="match status" value="1"/>
</dbReference>
<dbReference type="EMBL" id="CP008947">
    <property type="protein sequence ID" value="AII06241.1"/>
    <property type="molecule type" value="Genomic_DNA"/>
</dbReference>
<dbReference type="SMART" id="SM00849">
    <property type="entry name" value="Lactamase_B"/>
    <property type="match status" value="1"/>
</dbReference>
<keyword evidence="8" id="KW-1185">Reference proteome</keyword>
<dbReference type="PANTHER" id="PTHR43546:SF3">
    <property type="entry name" value="UPF0173 METAL-DEPENDENT HYDROLASE MJ1163"/>
    <property type="match status" value="1"/>
</dbReference>
<protein>
    <submittedName>
        <fullName evidence="2">Beta-lactamase</fullName>
    </submittedName>
    <submittedName>
        <fullName evidence="4">MBL fold metallo-hydrolase</fullName>
    </submittedName>
</protein>
<evidence type="ECO:0000313" key="6">
    <source>
        <dbReference type="Proteomes" id="UP000028488"/>
    </source>
</evidence>
<dbReference type="RefSeq" id="WP_005244410.1">
    <property type="nucleotide sequence ID" value="NZ_CAJUXZ010000001.1"/>
</dbReference>
<feature type="domain" description="Metallo-beta-lactamase" evidence="1">
    <location>
        <begin position="7"/>
        <end position="177"/>
    </location>
</feature>
<dbReference type="InterPro" id="IPR050114">
    <property type="entry name" value="UPF0173_UPF0282_UlaG_hydrolase"/>
</dbReference>
<sequence length="215" mass="22852">MRLTHFGHSCVLVELNGSTILFDPGNFSHGFEGITGLDAILVTHQHPDHVDQQRLPALVEANPGAALYSDPQTAAQLGGAWTGVHAGDEFDIGDVHVTGTGGRHAVIHPDIPVIDNTAFLLGDAGNPARLMHPGDSLFVPEQKVDVLALPAAAPWLKISEAIDYLRAVAPRVAVPIHQAIIANEATGIFYGRYSDMAPEGTEFRTMPSESSVEVA</sequence>
<evidence type="ECO:0000313" key="4">
    <source>
        <dbReference type="EMBL" id="MCZ4585200.1"/>
    </source>
</evidence>
<dbReference type="Proteomes" id="UP000186108">
    <property type="component" value="Chromosome"/>
</dbReference>
<evidence type="ECO:0000313" key="2">
    <source>
        <dbReference type="EMBL" id="AII06241.1"/>
    </source>
</evidence>
<dbReference type="PATRIC" id="fig|37919.13.peg.1125"/>
<dbReference type="Proteomes" id="UP000028488">
    <property type="component" value="Chromosome"/>
</dbReference>
<dbReference type="Pfam" id="PF13483">
    <property type="entry name" value="Lactamase_B_3"/>
    <property type="match status" value="1"/>
</dbReference>
<evidence type="ECO:0000259" key="1">
    <source>
        <dbReference type="SMART" id="SM00849"/>
    </source>
</evidence>
<proteinExistence type="predicted"/>
<dbReference type="SUPFAM" id="SSF56281">
    <property type="entry name" value="Metallo-hydrolase/oxidoreductase"/>
    <property type="match status" value="1"/>
</dbReference>
<dbReference type="GeneID" id="69889131"/>
<evidence type="ECO:0000313" key="7">
    <source>
        <dbReference type="Proteomes" id="UP000186108"/>
    </source>
</evidence>
<accession>A0A076EKL7</accession>
<dbReference type="Proteomes" id="UP001066327">
    <property type="component" value="Unassembled WGS sequence"/>
</dbReference>
<evidence type="ECO:0000313" key="5">
    <source>
        <dbReference type="EMBL" id="WLF48527.1"/>
    </source>
</evidence>
<name>A0A076EKL7_RHOOP</name>
<dbReference type="InterPro" id="IPR001279">
    <property type="entry name" value="Metallo-B-lactamas"/>
</dbReference>
<dbReference type="Proteomes" id="UP001231166">
    <property type="component" value="Chromosome"/>
</dbReference>
<dbReference type="EMBL" id="CP009111">
    <property type="protein sequence ID" value="ANS25837.1"/>
    <property type="molecule type" value="Genomic_DNA"/>
</dbReference>
<organism evidence="2 6">
    <name type="scientific">Rhodococcus opacus</name>
    <name type="common">Nocardia opaca</name>
    <dbReference type="NCBI Taxonomy" id="37919"/>
    <lineage>
        <taxon>Bacteria</taxon>
        <taxon>Bacillati</taxon>
        <taxon>Actinomycetota</taxon>
        <taxon>Actinomycetes</taxon>
        <taxon>Mycobacteriales</taxon>
        <taxon>Nocardiaceae</taxon>
        <taxon>Rhodococcus</taxon>
    </lineage>
</organism>
<dbReference type="eggNOG" id="COG2220">
    <property type="taxonomic scope" value="Bacteria"/>
</dbReference>
<evidence type="ECO:0000313" key="8">
    <source>
        <dbReference type="Proteomes" id="UP001066327"/>
    </source>
</evidence>